<dbReference type="EMBL" id="BSUY01000001">
    <property type="protein sequence ID" value="GMA84259.1"/>
    <property type="molecule type" value="Genomic_DNA"/>
</dbReference>
<gene>
    <name evidence="2" type="ORF">GCM10025855_37920</name>
</gene>
<dbReference type="Proteomes" id="UP001157046">
    <property type="component" value="Unassembled WGS sequence"/>
</dbReference>
<evidence type="ECO:0000256" key="1">
    <source>
        <dbReference type="SAM" id="Phobius"/>
    </source>
</evidence>
<comment type="caution">
    <text evidence="2">The sequence shown here is derived from an EMBL/GenBank/DDBJ whole genome shotgun (WGS) entry which is preliminary data.</text>
</comment>
<keyword evidence="1" id="KW-0472">Membrane</keyword>
<keyword evidence="3" id="KW-1185">Reference proteome</keyword>
<keyword evidence="1" id="KW-1133">Transmembrane helix</keyword>
<name>A0ABQ6JAL0_9GAMM</name>
<proteinExistence type="predicted"/>
<reference evidence="3" key="1">
    <citation type="journal article" date="2019" name="Int. J. Syst. Evol. Microbiol.">
        <title>The Global Catalogue of Microorganisms (GCM) 10K type strain sequencing project: providing services to taxonomists for standard genome sequencing and annotation.</title>
        <authorList>
            <consortium name="The Broad Institute Genomics Platform"/>
            <consortium name="The Broad Institute Genome Sequencing Center for Infectious Disease"/>
            <person name="Wu L."/>
            <person name="Ma J."/>
        </authorList>
    </citation>
    <scope>NUCLEOTIDE SEQUENCE [LARGE SCALE GENOMIC DNA]</scope>
    <source>
        <strain evidence="3">NBRC 102030</strain>
    </source>
</reference>
<organism evidence="2 3">
    <name type="scientific">Shewanella glacialipiscicola</name>
    <dbReference type="NCBI Taxonomy" id="614069"/>
    <lineage>
        <taxon>Bacteria</taxon>
        <taxon>Pseudomonadati</taxon>
        <taxon>Pseudomonadota</taxon>
        <taxon>Gammaproteobacteria</taxon>
        <taxon>Alteromonadales</taxon>
        <taxon>Shewanellaceae</taxon>
        <taxon>Shewanella</taxon>
    </lineage>
</organism>
<evidence type="ECO:0008006" key="4">
    <source>
        <dbReference type="Google" id="ProtNLM"/>
    </source>
</evidence>
<feature type="transmembrane region" description="Helical" evidence="1">
    <location>
        <begin position="42"/>
        <end position="60"/>
    </location>
</feature>
<evidence type="ECO:0000313" key="3">
    <source>
        <dbReference type="Proteomes" id="UP001157046"/>
    </source>
</evidence>
<keyword evidence="1" id="KW-0812">Transmembrane</keyword>
<accession>A0ABQ6JAL0</accession>
<protein>
    <recommendedName>
        <fullName evidence="4">SMODS-associating 2TM beta-strand rich effector domain-containing protein</fullName>
    </recommendedName>
</protein>
<sequence length="214" mass="23582">MKNSPNRMNVAELIYFGVIGLLIVRQILVQEGFVISNLSSDVWVAIAAAMIALCALGVSIQQSRSSIRHNKLSVRPKLTLEYAKLDGAPKIGLSLTNTGLGPAIINKIVIKRAGLSYECNTEKFIKFLPVQQTRNQKVELVSTNVEVGFSFSCIGTGTTLEVGKSIWLIWHDSPTPLQRSYWEVALLGVDIDAIYESMYGEEFSINLGSIKFTD</sequence>
<dbReference type="RefSeq" id="WP_248938039.1">
    <property type="nucleotide sequence ID" value="NZ_BSUY01000001.1"/>
</dbReference>
<feature type="transmembrane region" description="Helical" evidence="1">
    <location>
        <begin position="12"/>
        <end position="30"/>
    </location>
</feature>
<evidence type="ECO:0000313" key="2">
    <source>
        <dbReference type="EMBL" id="GMA84259.1"/>
    </source>
</evidence>